<dbReference type="GO" id="GO:0016020">
    <property type="term" value="C:membrane"/>
    <property type="evidence" value="ECO:0007669"/>
    <property type="project" value="UniProtKB-SubCell"/>
</dbReference>
<keyword evidence="2 6" id="KW-0812">Transmembrane</keyword>
<dbReference type="PANTHER" id="PTHR22950">
    <property type="entry name" value="AMINO ACID TRANSPORTER"/>
    <property type="match status" value="1"/>
</dbReference>
<keyword evidence="5 6" id="KW-0472">Membrane</keyword>
<sequence length="312" mass="34504">MTGVFNIAYMPASFMQLFSDRRGSAEEVKYMVVTWGIMCLGSLLPSYHDTFPIAAFSALVSTANAMLQVVVIAFYQRGQLWTSHKEVVGSNTTSLLAALPAIAYAFGGHGVFPEEVRELKTPKDFPRIVKWLYAGSLPWYYVVSIASYACYGSEINGNPLFNWPRGLWVTQCGAVFSLVGAIVISVTTNQATLIAVEEKVLRIDSFEYGMNSAPRILVRFAFIMLQLLAAFVLRRTPLQYLQAFMGSFGVGCLTFWAPFLFYLRVQRRKKRPLGRAQVVFNAGMGAAGAAFSLLGMVFSTVKLISGEKNLKV</sequence>
<name>A0A7S2YY55_9CHLO</name>
<evidence type="ECO:0000256" key="5">
    <source>
        <dbReference type="ARBA" id="ARBA00023136"/>
    </source>
</evidence>
<gene>
    <name evidence="8" type="ORF">CLAU1311_LOCUS1440</name>
</gene>
<dbReference type="InterPro" id="IPR013057">
    <property type="entry name" value="AA_transpt_TM"/>
</dbReference>
<dbReference type="GO" id="GO:0015179">
    <property type="term" value="F:L-amino acid transmembrane transporter activity"/>
    <property type="evidence" value="ECO:0007669"/>
    <property type="project" value="TreeGrafter"/>
</dbReference>
<feature type="transmembrane region" description="Helical" evidence="6">
    <location>
        <begin position="216"/>
        <end position="234"/>
    </location>
</feature>
<evidence type="ECO:0000256" key="2">
    <source>
        <dbReference type="ARBA" id="ARBA00022692"/>
    </source>
</evidence>
<comment type="subcellular location">
    <subcellularLocation>
        <location evidence="1">Membrane</location>
        <topology evidence="1">Multi-pass membrane protein</topology>
    </subcellularLocation>
</comment>
<feature type="transmembrane region" description="Helical" evidence="6">
    <location>
        <begin position="284"/>
        <end position="304"/>
    </location>
</feature>
<evidence type="ECO:0000259" key="7">
    <source>
        <dbReference type="Pfam" id="PF01490"/>
    </source>
</evidence>
<evidence type="ECO:0000256" key="1">
    <source>
        <dbReference type="ARBA" id="ARBA00004141"/>
    </source>
</evidence>
<keyword evidence="3" id="KW-0813">Transport</keyword>
<feature type="transmembrane region" description="Helical" evidence="6">
    <location>
        <begin position="53"/>
        <end position="75"/>
    </location>
</feature>
<evidence type="ECO:0000256" key="4">
    <source>
        <dbReference type="ARBA" id="ARBA00022989"/>
    </source>
</evidence>
<organism evidence="8">
    <name type="scientific">Chloropicon laureae</name>
    <dbReference type="NCBI Taxonomy" id="464258"/>
    <lineage>
        <taxon>Eukaryota</taxon>
        <taxon>Viridiplantae</taxon>
        <taxon>Chlorophyta</taxon>
        <taxon>Chloropicophyceae</taxon>
        <taxon>Chloropicales</taxon>
        <taxon>Chloropicaceae</taxon>
        <taxon>Chloropicon</taxon>
    </lineage>
</organism>
<feature type="transmembrane region" description="Helical" evidence="6">
    <location>
        <begin position="240"/>
        <end position="263"/>
    </location>
</feature>
<reference evidence="8" key="1">
    <citation type="submission" date="2021-01" db="EMBL/GenBank/DDBJ databases">
        <authorList>
            <person name="Corre E."/>
            <person name="Pelletier E."/>
            <person name="Niang G."/>
            <person name="Scheremetjew M."/>
            <person name="Finn R."/>
            <person name="Kale V."/>
            <person name="Holt S."/>
            <person name="Cochrane G."/>
            <person name="Meng A."/>
            <person name="Brown T."/>
            <person name="Cohen L."/>
        </authorList>
    </citation>
    <scope>NUCLEOTIDE SEQUENCE</scope>
    <source>
        <strain evidence="8">RCC856</strain>
    </source>
</reference>
<feature type="domain" description="Amino acid transporter transmembrane" evidence="7">
    <location>
        <begin position="11"/>
        <end position="297"/>
    </location>
</feature>
<keyword evidence="3" id="KW-0029">Amino-acid transport</keyword>
<feature type="transmembrane region" description="Helical" evidence="6">
    <location>
        <begin position="128"/>
        <end position="148"/>
    </location>
</feature>
<protein>
    <recommendedName>
        <fullName evidence="7">Amino acid transporter transmembrane domain-containing protein</fullName>
    </recommendedName>
</protein>
<feature type="transmembrane region" description="Helical" evidence="6">
    <location>
        <begin position="168"/>
        <end position="196"/>
    </location>
</feature>
<dbReference type="Pfam" id="PF01490">
    <property type="entry name" value="Aa_trans"/>
    <property type="match status" value="1"/>
</dbReference>
<evidence type="ECO:0000256" key="6">
    <source>
        <dbReference type="SAM" id="Phobius"/>
    </source>
</evidence>
<keyword evidence="4 6" id="KW-1133">Transmembrane helix</keyword>
<accession>A0A7S2YY55</accession>
<evidence type="ECO:0000313" key="8">
    <source>
        <dbReference type="EMBL" id="CAE0011507.1"/>
    </source>
</evidence>
<evidence type="ECO:0000256" key="3">
    <source>
        <dbReference type="ARBA" id="ARBA00022970"/>
    </source>
</evidence>
<dbReference type="AlphaFoldDB" id="A0A7S2YY55"/>
<proteinExistence type="predicted"/>
<dbReference type="EMBL" id="HBHU01002198">
    <property type="protein sequence ID" value="CAE0011507.1"/>
    <property type="molecule type" value="Transcribed_RNA"/>
</dbReference>